<accession>M2RB08</accession>
<sequence>MNSGLGQSDVVIGSFSRPGRWMQPKLNLDIYDYIMSLLDPDELVLMMRTCSTLRSAGIKYLVNWPGKLIGTETLRSFCQFVLQATPSRIGLLRTLSLDLAYATSRDRATLDPIIQVLSQAHNLRRLEMATGADMLLLNPDLVRVPYAMRSLRSLDLGQCGPEHADLLRTLQSPLEELKLTFMRLPWNLSRRSPSLLINFRDTLHTLSIYGYPLANEEPIVLPRVHSLETSFCDVSYDTTKMFAMFPNVTSMKFGDCSFLSLSMTDDEMDQVIKRNEALGLDHQWVHLRSLKGSAQVIHEAGLKCSVDDFQTCLDLEDAQCLIGLMPQLHVRTLNVELEFYQFMSDLSELADDHSELLYELVLSWSSVHKLDLWTQVDCGGSVDDIFDAFTKLPASSKIEQLSIEVTYNHPPDRDPDNASTVAKHFKSRDVQHYVTKIARALPALSNMTVLISCNSRSEWKIVRSTRKLAVICCLWDKDPQDWYNGNSCSDDESDEGSEDYQAMKAKFDEYWPDDIEDLFALDDFDY</sequence>
<name>M2RB08_CERS8</name>
<dbReference type="OrthoDB" id="2755060at2759"/>
<reference evidence="1 2" key="1">
    <citation type="journal article" date="2012" name="Proc. Natl. Acad. Sci. U.S.A.">
        <title>Comparative genomics of Ceriporiopsis subvermispora and Phanerochaete chrysosporium provide insight into selective ligninolysis.</title>
        <authorList>
            <person name="Fernandez-Fueyo E."/>
            <person name="Ruiz-Duenas F.J."/>
            <person name="Ferreira P."/>
            <person name="Floudas D."/>
            <person name="Hibbett D.S."/>
            <person name="Canessa P."/>
            <person name="Larrondo L.F."/>
            <person name="James T.Y."/>
            <person name="Seelenfreund D."/>
            <person name="Lobos S."/>
            <person name="Polanco R."/>
            <person name="Tello M."/>
            <person name="Honda Y."/>
            <person name="Watanabe T."/>
            <person name="Watanabe T."/>
            <person name="Ryu J.S."/>
            <person name="Kubicek C.P."/>
            <person name="Schmoll M."/>
            <person name="Gaskell J."/>
            <person name="Hammel K.E."/>
            <person name="St John F.J."/>
            <person name="Vanden Wymelenberg A."/>
            <person name="Sabat G."/>
            <person name="Splinter BonDurant S."/>
            <person name="Syed K."/>
            <person name="Yadav J.S."/>
            <person name="Doddapaneni H."/>
            <person name="Subramanian V."/>
            <person name="Lavin J.L."/>
            <person name="Oguiza J.A."/>
            <person name="Perez G."/>
            <person name="Pisabarro A.G."/>
            <person name="Ramirez L."/>
            <person name="Santoyo F."/>
            <person name="Master E."/>
            <person name="Coutinho P.M."/>
            <person name="Henrissat B."/>
            <person name="Lombard V."/>
            <person name="Magnuson J.K."/>
            <person name="Kuees U."/>
            <person name="Hori C."/>
            <person name="Igarashi K."/>
            <person name="Samejima M."/>
            <person name="Held B.W."/>
            <person name="Barry K.W."/>
            <person name="LaButti K.M."/>
            <person name="Lapidus A."/>
            <person name="Lindquist E.A."/>
            <person name="Lucas S.M."/>
            <person name="Riley R."/>
            <person name="Salamov A.A."/>
            <person name="Hoffmeister D."/>
            <person name="Schwenk D."/>
            <person name="Hadar Y."/>
            <person name="Yarden O."/>
            <person name="de Vries R.P."/>
            <person name="Wiebenga A."/>
            <person name="Stenlid J."/>
            <person name="Eastwood D."/>
            <person name="Grigoriev I.V."/>
            <person name="Berka R.M."/>
            <person name="Blanchette R.A."/>
            <person name="Kersten P."/>
            <person name="Martinez A.T."/>
            <person name="Vicuna R."/>
            <person name="Cullen D."/>
        </authorList>
    </citation>
    <scope>NUCLEOTIDE SEQUENCE [LARGE SCALE GENOMIC DNA]</scope>
    <source>
        <strain evidence="1 2">B</strain>
    </source>
</reference>
<dbReference type="Gene3D" id="3.80.10.10">
    <property type="entry name" value="Ribonuclease Inhibitor"/>
    <property type="match status" value="1"/>
</dbReference>
<evidence type="ECO:0000313" key="1">
    <source>
        <dbReference type="EMBL" id="EMD35951.1"/>
    </source>
</evidence>
<keyword evidence="2" id="KW-1185">Reference proteome</keyword>
<dbReference type="InterPro" id="IPR032675">
    <property type="entry name" value="LRR_dom_sf"/>
</dbReference>
<protein>
    <recommendedName>
        <fullName evidence="3">F-box domain-containing protein</fullName>
    </recommendedName>
</protein>
<dbReference type="EMBL" id="KB445799">
    <property type="protein sequence ID" value="EMD35951.1"/>
    <property type="molecule type" value="Genomic_DNA"/>
</dbReference>
<organism evidence="1 2">
    <name type="scientific">Ceriporiopsis subvermispora (strain B)</name>
    <name type="common">White-rot fungus</name>
    <name type="synonym">Gelatoporia subvermispora</name>
    <dbReference type="NCBI Taxonomy" id="914234"/>
    <lineage>
        <taxon>Eukaryota</taxon>
        <taxon>Fungi</taxon>
        <taxon>Dikarya</taxon>
        <taxon>Basidiomycota</taxon>
        <taxon>Agaricomycotina</taxon>
        <taxon>Agaricomycetes</taxon>
        <taxon>Polyporales</taxon>
        <taxon>Gelatoporiaceae</taxon>
        <taxon>Gelatoporia</taxon>
    </lineage>
</organism>
<gene>
    <name evidence="1" type="ORF">CERSUDRAFT_96177</name>
</gene>
<dbReference type="HOGENOM" id="CLU_550930_0_0_1"/>
<evidence type="ECO:0000313" key="2">
    <source>
        <dbReference type="Proteomes" id="UP000016930"/>
    </source>
</evidence>
<dbReference type="Proteomes" id="UP000016930">
    <property type="component" value="Unassembled WGS sequence"/>
</dbReference>
<proteinExistence type="predicted"/>
<dbReference type="SUPFAM" id="SSF52047">
    <property type="entry name" value="RNI-like"/>
    <property type="match status" value="1"/>
</dbReference>
<evidence type="ECO:0008006" key="3">
    <source>
        <dbReference type="Google" id="ProtNLM"/>
    </source>
</evidence>
<dbReference type="AlphaFoldDB" id="M2RB08"/>